<dbReference type="InterPro" id="IPR003439">
    <property type="entry name" value="ABC_transporter-like_ATP-bd"/>
</dbReference>
<evidence type="ECO:0000313" key="8">
    <source>
        <dbReference type="Proteomes" id="UP000718278"/>
    </source>
</evidence>
<evidence type="ECO:0000256" key="4">
    <source>
        <dbReference type="ARBA" id="ARBA00022741"/>
    </source>
</evidence>
<dbReference type="Pfam" id="PF08402">
    <property type="entry name" value="TOBE_2"/>
    <property type="match status" value="1"/>
</dbReference>
<evidence type="ECO:0000256" key="5">
    <source>
        <dbReference type="ARBA" id="ARBA00022840"/>
    </source>
</evidence>
<reference evidence="7 8" key="1">
    <citation type="submission" date="2020-10" db="EMBL/GenBank/DDBJ databases">
        <title>Genomic characterization of underground lake bacteria from Wind Cave National Park: Insight into the archetypical LuxI/LuxR and identification of LuxR solos.</title>
        <authorList>
            <person name="Wengert P.C."/>
            <person name="Savka M.A."/>
        </authorList>
    </citation>
    <scope>NUCLEOTIDE SEQUENCE [LARGE SCALE GENOMIC DNA]</scope>
    <source>
        <strain evidence="7 8">SD316</strain>
    </source>
</reference>
<keyword evidence="5 7" id="KW-0067">ATP-binding</keyword>
<gene>
    <name evidence="7" type="primary">ugpC</name>
    <name evidence="7" type="ORF">IPV26_21585</name>
</gene>
<dbReference type="GO" id="GO:0005524">
    <property type="term" value="F:ATP binding"/>
    <property type="evidence" value="ECO:0007669"/>
    <property type="project" value="UniProtKB-KW"/>
</dbReference>
<dbReference type="Gene3D" id="2.40.50.140">
    <property type="entry name" value="Nucleic acid-binding proteins"/>
    <property type="match status" value="1"/>
</dbReference>
<dbReference type="InterPro" id="IPR015855">
    <property type="entry name" value="ABC_transpr_MalK-like"/>
</dbReference>
<sequence length="365" mass="39896">MSAAIEIRNVTKNFGNLTVLDDISLNVNAGEFVAFLGPSGCGKSTLLRMIAGLETLSSGEIRLGGNRIDELKPGARGVAMVFQSYALYPHMTVRQNLSFGLENINTSKSEIERRVNSAAQILEIASYLDRKPQQLSGGQRQRVAIGRAIVKEPKAFLFDEPLSNLDAALRGRTRLELASLHQRLGATMVFVTHDQVEAMTLADRIVVMNACKIEQIGTPTEIYQRPATRFVAGFVGTPAMSFLRVLSAQANSDRTSIDVSGIGALRLPMREDGLEIETMGVRPEDVKVVNPEEVGCVKAKVEIVERLGERTLLYTRLNDGSQLTAQADGRTLIKAKDEIYLKPDLNFVHLFAQDGRAIPTKVGTA</sequence>
<dbReference type="InterPro" id="IPR047641">
    <property type="entry name" value="ABC_transpr_MalK/UgpC-like"/>
</dbReference>
<dbReference type="InterPro" id="IPR017871">
    <property type="entry name" value="ABC_transporter-like_CS"/>
</dbReference>
<dbReference type="SUPFAM" id="SSF50331">
    <property type="entry name" value="MOP-like"/>
    <property type="match status" value="1"/>
</dbReference>
<dbReference type="PROSITE" id="PS50893">
    <property type="entry name" value="ABC_TRANSPORTER_2"/>
    <property type="match status" value="1"/>
</dbReference>
<keyword evidence="8" id="KW-1185">Reference proteome</keyword>
<evidence type="ECO:0000256" key="2">
    <source>
        <dbReference type="ARBA" id="ARBA00005417"/>
    </source>
</evidence>
<evidence type="ECO:0000256" key="3">
    <source>
        <dbReference type="ARBA" id="ARBA00022448"/>
    </source>
</evidence>
<dbReference type="Gene3D" id="2.40.50.100">
    <property type="match status" value="1"/>
</dbReference>
<dbReference type="Pfam" id="PF00005">
    <property type="entry name" value="ABC_tran"/>
    <property type="match status" value="1"/>
</dbReference>
<dbReference type="InterPro" id="IPR003593">
    <property type="entry name" value="AAA+_ATPase"/>
</dbReference>
<dbReference type="RefSeq" id="WP_207490283.1">
    <property type="nucleotide sequence ID" value="NZ_JADIJS010000008.1"/>
</dbReference>
<proteinExistence type="inferred from homology"/>
<dbReference type="PROSITE" id="PS00211">
    <property type="entry name" value="ABC_TRANSPORTER_1"/>
    <property type="match status" value="1"/>
</dbReference>
<feature type="domain" description="ABC transporter" evidence="6">
    <location>
        <begin position="5"/>
        <end position="235"/>
    </location>
</feature>
<evidence type="ECO:0000259" key="6">
    <source>
        <dbReference type="PROSITE" id="PS50893"/>
    </source>
</evidence>
<comment type="subcellular location">
    <subcellularLocation>
        <location evidence="1">Cell inner membrane</location>
    </subcellularLocation>
</comment>
<dbReference type="InterPro" id="IPR013611">
    <property type="entry name" value="Transp-assoc_OB_typ2"/>
</dbReference>
<dbReference type="PANTHER" id="PTHR43875">
    <property type="entry name" value="MALTODEXTRIN IMPORT ATP-BINDING PROTEIN MSMX"/>
    <property type="match status" value="1"/>
</dbReference>
<dbReference type="SMART" id="SM00382">
    <property type="entry name" value="AAA"/>
    <property type="match status" value="1"/>
</dbReference>
<comment type="similarity">
    <text evidence="2">Belongs to the ABC transporter superfamily.</text>
</comment>
<dbReference type="SUPFAM" id="SSF52540">
    <property type="entry name" value="P-loop containing nucleoside triphosphate hydrolases"/>
    <property type="match status" value="1"/>
</dbReference>
<evidence type="ECO:0000256" key="1">
    <source>
        <dbReference type="ARBA" id="ARBA00004533"/>
    </source>
</evidence>
<name>A0ABS3K5U3_9HYPH</name>
<keyword evidence="3" id="KW-0813">Transport</keyword>
<organism evidence="7 8">
    <name type="scientific">Brucella pituitosa</name>
    <dbReference type="NCBI Taxonomy" id="571256"/>
    <lineage>
        <taxon>Bacteria</taxon>
        <taxon>Pseudomonadati</taxon>
        <taxon>Pseudomonadota</taxon>
        <taxon>Alphaproteobacteria</taxon>
        <taxon>Hyphomicrobiales</taxon>
        <taxon>Brucellaceae</taxon>
        <taxon>Brucella/Ochrobactrum group</taxon>
        <taxon>Brucella</taxon>
    </lineage>
</organism>
<accession>A0ABS3K5U3</accession>
<dbReference type="EMBL" id="JADIJS010000008">
    <property type="protein sequence ID" value="MBO1042263.1"/>
    <property type="molecule type" value="Genomic_DNA"/>
</dbReference>
<dbReference type="InterPro" id="IPR008995">
    <property type="entry name" value="Mo/tungstate-bd_C_term_dom"/>
</dbReference>
<evidence type="ECO:0000313" key="7">
    <source>
        <dbReference type="EMBL" id="MBO1042263.1"/>
    </source>
</evidence>
<dbReference type="NCBIfam" id="NF008653">
    <property type="entry name" value="PRK11650.1"/>
    <property type="match status" value="1"/>
</dbReference>
<keyword evidence="4" id="KW-0547">Nucleotide-binding</keyword>
<comment type="caution">
    <text evidence="7">The sequence shown here is derived from an EMBL/GenBank/DDBJ whole genome shotgun (WGS) entry which is preliminary data.</text>
</comment>
<dbReference type="InterPro" id="IPR027417">
    <property type="entry name" value="P-loop_NTPase"/>
</dbReference>
<dbReference type="Proteomes" id="UP000718278">
    <property type="component" value="Unassembled WGS sequence"/>
</dbReference>
<dbReference type="InterPro" id="IPR012340">
    <property type="entry name" value="NA-bd_OB-fold"/>
</dbReference>
<protein>
    <submittedName>
        <fullName evidence="7">Sn-glycerol-3-phosphate ABC transporter ATP-binding protein UgpC</fullName>
    </submittedName>
</protein>
<dbReference type="CDD" id="cd03301">
    <property type="entry name" value="ABC_MalK_N"/>
    <property type="match status" value="1"/>
</dbReference>
<dbReference type="PANTHER" id="PTHR43875:SF3">
    <property type="entry name" value="MALTOSE_MALTODEXTRIN IMPORT ATP-BINDING PROTEIN MALK"/>
    <property type="match status" value="1"/>
</dbReference>
<dbReference type="Gene3D" id="3.40.50.300">
    <property type="entry name" value="P-loop containing nucleotide triphosphate hydrolases"/>
    <property type="match status" value="1"/>
</dbReference>